<keyword evidence="2" id="KW-1185">Reference proteome</keyword>
<dbReference type="GeneID" id="16797516"/>
<accession>S0A271</accession>
<name>S0A271_9CAUD</name>
<gene>
    <name evidence="1" type="ORF">Phi14:2_gp022</name>
</gene>
<reference evidence="2" key="2">
    <citation type="submission" date="2013-03" db="EMBL/GenBank/DDBJ databases">
        <title>The Cellulophaga phages: a novel, diverse, and globally ubiquitous model system.</title>
        <authorList>
            <person name="Holmfeldt K."/>
            <person name="Solonenko N."/>
            <person name="Shah M."/>
            <person name="Corrier K."/>
            <person name="Riemann L."/>
            <person name="VerBerkmoes N.C."/>
            <person name="Sullivan M.B."/>
        </authorList>
    </citation>
    <scope>NUCLEOTIDE SEQUENCE [LARGE SCALE GENOMIC DNA]</scope>
</reference>
<proteinExistence type="predicted"/>
<organism evidence="1 2">
    <name type="scientific">Cellulophaga phage phi14:2</name>
    <dbReference type="NCBI Taxonomy" id="1327990"/>
    <lineage>
        <taxon>Viruses</taxon>
        <taxon>Duplodnaviria</taxon>
        <taxon>Heunggongvirae</taxon>
        <taxon>Uroviricota</taxon>
        <taxon>Caudoviricetes</taxon>
        <taxon>Crassvirales</taxon>
        <taxon>Steigviridae</taxon>
        <taxon>Asinivirinae</taxon>
        <taxon>Akihdevirus</taxon>
        <taxon>Akihdevirus balticus</taxon>
    </lineage>
</organism>
<dbReference type="KEGG" id="vg:16797516"/>
<reference evidence="1 2" key="1">
    <citation type="journal article" date="2013" name="Proc. Natl. Acad. Sci. U.S.A.">
        <title>Twelve previously unknown phage genera are ubiquitous in global oceans.</title>
        <authorList>
            <person name="Holmfeldt K."/>
            <person name="Solonenko N."/>
            <person name="Shah M."/>
            <person name="Corrier K."/>
            <person name="Riemann L."/>
            <person name="Verberkmoes N.C."/>
            <person name="Sullivan M.B."/>
        </authorList>
    </citation>
    <scope>NUCLEOTIDE SEQUENCE [LARGE SCALE GENOMIC DNA]</scope>
    <source>
        <strain evidence="1">Phi14:2</strain>
    </source>
</reference>
<sequence>MIDSNTPVMTIKNGKLSKIENKRLLIENLATKLSHSSYIVILDNEIDIKTKDIKSFYIGKHDANHVTIQDFRTVNSFTLAGERLFSCKQHPHPKNAKRKLLKVTFKM</sequence>
<evidence type="ECO:0000313" key="2">
    <source>
        <dbReference type="Proteomes" id="UP000014725"/>
    </source>
</evidence>
<dbReference type="Proteomes" id="UP000014725">
    <property type="component" value="Segment"/>
</dbReference>
<protein>
    <submittedName>
        <fullName evidence="1">Uncharacterized protein</fullName>
    </submittedName>
</protein>
<evidence type="ECO:0000313" key="1">
    <source>
        <dbReference type="EMBL" id="AGO48900.1"/>
    </source>
</evidence>
<dbReference type="EMBL" id="KC821624">
    <property type="protein sequence ID" value="AGO48900.1"/>
    <property type="molecule type" value="Genomic_DNA"/>
</dbReference>